<comment type="caution">
    <text evidence="8">The sequence shown here is derived from an EMBL/GenBank/DDBJ whole genome shotgun (WGS) entry which is preliminary data.</text>
</comment>
<keyword evidence="3" id="KW-0223">Dioxygenase</keyword>
<dbReference type="OrthoDB" id="69177at2759"/>
<evidence type="ECO:0000259" key="7">
    <source>
        <dbReference type="PROSITE" id="PS51471"/>
    </source>
</evidence>
<dbReference type="InterPro" id="IPR006620">
    <property type="entry name" value="Pro_4_hyd_alph"/>
</dbReference>
<gene>
    <name evidence="8" type="ORF">TrST_g4609</name>
</gene>
<feature type="compositionally biased region" description="Basic residues" evidence="6">
    <location>
        <begin position="152"/>
        <end position="162"/>
    </location>
</feature>
<evidence type="ECO:0000256" key="6">
    <source>
        <dbReference type="SAM" id="MobiDB-lite"/>
    </source>
</evidence>
<feature type="domain" description="Fe2OG dioxygenase" evidence="7">
    <location>
        <begin position="321"/>
        <end position="411"/>
    </location>
</feature>
<evidence type="ECO:0000256" key="4">
    <source>
        <dbReference type="ARBA" id="ARBA00023002"/>
    </source>
</evidence>
<evidence type="ECO:0000256" key="5">
    <source>
        <dbReference type="ARBA" id="ARBA00023004"/>
    </source>
</evidence>
<accession>A0A9W6ZK14</accession>
<protein>
    <recommendedName>
        <fullName evidence="7">Fe2OG dioxygenase domain-containing protein</fullName>
    </recommendedName>
</protein>
<dbReference type="SMART" id="SM00702">
    <property type="entry name" value="P4Hc"/>
    <property type="match status" value="1"/>
</dbReference>
<dbReference type="PROSITE" id="PS51471">
    <property type="entry name" value="FE2OG_OXY"/>
    <property type="match status" value="1"/>
</dbReference>
<feature type="compositionally biased region" description="Low complexity" evidence="6">
    <location>
        <begin position="1"/>
        <end position="15"/>
    </location>
</feature>
<dbReference type="GO" id="GO:0016705">
    <property type="term" value="F:oxidoreductase activity, acting on paired donors, with incorporation or reduction of molecular oxygen"/>
    <property type="evidence" value="ECO:0007669"/>
    <property type="project" value="InterPro"/>
</dbReference>
<evidence type="ECO:0000313" key="8">
    <source>
        <dbReference type="EMBL" id="GMH51415.1"/>
    </source>
</evidence>
<dbReference type="Proteomes" id="UP001165085">
    <property type="component" value="Unassembled WGS sequence"/>
</dbReference>
<dbReference type="Gene3D" id="2.60.120.620">
    <property type="entry name" value="q2cbj1_9rhob like domain"/>
    <property type="match status" value="1"/>
</dbReference>
<evidence type="ECO:0000313" key="9">
    <source>
        <dbReference type="Proteomes" id="UP001165085"/>
    </source>
</evidence>
<dbReference type="InterPro" id="IPR005123">
    <property type="entry name" value="Oxoglu/Fe-dep_dioxygenase_dom"/>
</dbReference>
<dbReference type="EMBL" id="BRXY01000003">
    <property type="protein sequence ID" value="GMH51415.1"/>
    <property type="molecule type" value="Genomic_DNA"/>
</dbReference>
<organism evidence="8 9">
    <name type="scientific">Triparma strigata</name>
    <dbReference type="NCBI Taxonomy" id="1606541"/>
    <lineage>
        <taxon>Eukaryota</taxon>
        <taxon>Sar</taxon>
        <taxon>Stramenopiles</taxon>
        <taxon>Ochrophyta</taxon>
        <taxon>Bolidophyceae</taxon>
        <taxon>Parmales</taxon>
        <taxon>Triparmaceae</taxon>
        <taxon>Triparma</taxon>
    </lineage>
</organism>
<dbReference type="GO" id="GO:0031418">
    <property type="term" value="F:L-ascorbic acid binding"/>
    <property type="evidence" value="ECO:0007669"/>
    <property type="project" value="InterPro"/>
</dbReference>
<evidence type="ECO:0000256" key="2">
    <source>
        <dbReference type="ARBA" id="ARBA00022723"/>
    </source>
</evidence>
<dbReference type="AlphaFoldDB" id="A0A9W6ZK14"/>
<evidence type="ECO:0000256" key="1">
    <source>
        <dbReference type="ARBA" id="ARBA00001961"/>
    </source>
</evidence>
<keyword evidence="4" id="KW-0560">Oxidoreductase</keyword>
<feature type="compositionally biased region" description="Low complexity" evidence="6">
    <location>
        <begin position="66"/>
        <end position="79"/>
    </location>
</feature>
<keyword evidence="5" id="KW-0408">Iron</keyword>
<sequence length="438" mass="47753">MGNSPSSSESYGSDSDNADSDNARSEMITEPVQKPRQGEILESQHFADSWQASAAAARNELEPMRGENNNNVQNVENGQGMFSPALKPPKSGDLKVGVNSAFSPVRRTRKRSKKALAVSSSTSLVSPPLQPTPKPAPQAPLDSSAPSNQPKTKSKTKSKSKSKSSTLVSRIFGSEAGQSSKENEDPNPSLPPPSVSGKVSYVCHDDEENLVTTDCVAKVVDGTKCYIVDEKTGCFVFDLLTPEECRSLIQSAESHVQSSTGGSGWRKLYTYTKMDLPMQDLANAGVTDGEGRNIKESLMRRICSVIGSYYGCSASALRPRTWKEPHFLKYSTDVAPPHCGVEMHYDGCNITWNLMLSDETDYDGGGTYIRCLRKTVKLLQGQVLIHPGELFHKGVDITRGTRYLAVCFVDGHDPEIQDLSSGKGNHELWEKNTVTYFG</sequence>
<feature type="compositionally biased region" description="Pro residues" evidence="6">
    <location>
        <begin position="128"/>
        <end position="138"/>
    </location>
</feature>
<dbReference type="GO" id="GO:0051213">
    <property type="term" value="F:dioxygenase activity"/>
    <property type="evidence" value="ECO:0007669"/>
    <property type="project" value="UniProtKB-KW"/>
</dbReference>
<feature type="region of interest" description="Disordered" evidence="6">
    <location>
        <begin position="1"/>
        <end position="199"/>
    </location>
</feature>
<reference evidence="9" key="1">
    <citation type="journal article" date="2023" name="Commun. Biol.">
        <title>Genome analysis of Parmales, the sister group of diatoms, reveals the evolutionary specialization of diatoms from phago-mixotrophs to photoautotrophs.</title>
        <authorList>
            <person name="Ban H."/>
            <person name="Sato S."/>
            <person name="Yoshikawa S."/>
            <person name="Yamada K."/>
            <person name="Nakamura Y."/>
            <person name="Ichinomiya M."/>
            <person name="Sato N."/>
            <person name="Blanc-Mathieu R."/>
            <person name="Endo H."/>
            <person name="Kuwata A."/>
            <person name="Ogata H."/>
        </authorList>
    </citation>
    <scope>NUCLEOTIDE SEQUENCE [LARGE SCALE GENOMIC DNA]</scope>
    <source>
        <strain evidence="9">NIES 3701</strain>
    </source>
</reference>
<evidence type="ECO:0000256" key="3">
    <source>
        <dbReference type="ARBA" id="ARBA00022964"/>
    </source>
</evidence>
<comment type="cofactor">
    <cofactor evidence="1">
        <name>L-ascorbate</name>
        <dbReference type="ChEBI" id="CHEBI:38290"/>
    </cofactor>
</comment>
<dbReference type="GO" id="GO:0005506">
    <property type="term" value="F:iron ion binding"/>
    <property type="evidence" value="ECO:0007669"/>
    <property type="project" value="InterPro"/>
</dbReference>
<keyword evidence="2" id="KW-0479">Metal-binding</keyword>
<keyword evidence="9" id="KW-1185">Reference proteome</keyword>
<name>A0A9W6ZK14_9STRA</name>
<feature type="compositionally biased region" description="Low complexity" evidence="6">
    <location>
        <begin position="115"/>
        <end position="127"/>
    </location>
</feature>
<proteinExistence type="predicted"/>